<dbReference type="VEuPathDB" id="VectorBase:CSON007972"/>
<comment type="catalytic activity">
    <reaction evidence="10">
        <text>hydroxymethylbilane = uroporphyrinogen III + H2O</text>
        <dbReference type="Rhea" id="RHEA:18965"/>
        <dbReference type="ChEBI" id="CHEBI:15377"/>
        <dbReference type="ChEBI" id="CHEBI:57308"/>
        <dbReference type="ChEBI" id="CHEBI:57845"/>
        <dbReference type="EC" id="4.2.1.75"/>
    </reaction>
</comment>
<keyword evidence="4" id="KW-0350">Heme biosynthesis</keyword>
<evidence type="ECO:0000256" key="10">
    <source>
        <dbReference type="ARBA" id="ARBA00048617"/>
    </source>
</evidence>
<organism evidence="13">
    <name type="scientific">Culicoides sonorensis</name>
    <name type="common">Biting midge</name>
    <dbReference type="NCBI Taxonomy" id="179676"/>
    <lineage>
        <taxon>Eukaryota</taxon>
        <taxon>Metazoa</taxon>
        <taxon>Ecdysozoa</taxon>
        <taxon>Arthropoda</taxon>
        <taxon>Hexapoda</taxon>
        <taxon>Insecta</taxon>
        <taxon>Pterygota</taxon>
        <taxon>Neoptera</taxon>
        <taxon>Endopterygota</taxon>
        <taxon>Diptera</taxon>
        <taxon>Nematocera</taxon>
        <taxon>Chironomoidea</taxon>
        <taxon>Ceratopogonidae</taxon>
        <taxon>Ceratopogoninae</taxon>
        <taxon>Culicoides</taxon>
        <taxon>Monoculicoides</taxon>
    </lineage>
</organism>
<evidence type="ECO:0000256" key="7">
    <source>
        <dbReference type="ARBA" id="ARBA00031702"/>
    </source>
</evidence>
<comment type="similarity">
    <text evidence="2">Belongs to the uroporphyrinogen-III synthase family.</text>
</comment>
<proteinExistence type="inferred from homology"/>
<evidence type="ECO:0000256" key="1">
    <source>
        <dbReference type="ARBA" id="ARBA00004772"/>
    </source>
</evidence>
<evidence type="ECO:0000256" key="3">
    <source>
        <dbReference type="ARBA" id="ARBA00013109"/>
    </source>
</evidence>
<evidence type="ECO:0000259" key="12">
    <source>
        <dbReference type="Pfam" id="PF02602"/>
    </source>
</evidence>
<evidence type="ECO:0000256" key="2">
    <source>
        <dbReference type="ARBA" id="ARBA00008133"/>
    </source>
</evidence>
<evidence type="ECO:0000313" key="14">
    <source>
        <dbReference type="EMBL" id="SSX22991.1"/>
    </source>
</evidence>
<dbReference type="EMBL" id="UFQT01000300">
    <property type="protein sequence ID" value="SSX22991.1"/>
    <property type="molecule type" value="Genomic_DNA"/>
</dbReference>
<evidence type="ECO:0000256" key="8">
    <source>
        <dbReference type="ARBA" id="ARBA00032649"/>
    </source>
</evidence>
<evidence type="ECO:0000256" key="9">
    <source>
        <dbReference type="ARBA" id="ARBA00040167"/>
    </source>
</evidence>
<comment type="function">
    <text evidence="11">Catalyzes cyclization of the linear tetrapyrrole, hydroxymethylbilane, to the macrocyclic uroporphyrinogen III, the branch point for the various sub-pathways leading to the wide diversity of porphyrins. Porphyrins act as cofactors for a multitude of enzymes that perform a variety of processes within the cell such as methionine synthesis (vitamin B12) or oxygen transport (heme).</text>
</comment>
<gene>
    <name evidence="13" type="primary">CSON007972</name>
</gene>
<dbReference type="InterPro" id="IPR036108">
    <property type="entry name" value="4pyrrol_syn_uPrphyn_synt_sf"/>
</dbReference>
<reference evidence="14" key="2">
    <citation type="submission" date="2018-07" db="EMBL/GenBank/DDBJ databases">
        <authorList>
            <person name="Quirk P.G."/>
            <person name="Krulwich T.A."/>
        </authorList>
    </citation>
    <scope>NUCLEOTIDE SEQUENCE</scope>
</reference>
<dbReference type="GO" id="GO:0006785">
    <property type="term" value="P:heme B biosynthetic process"/>
    <property type="evidence" value="ECO:0007669"/>
    <property type="project" value="UniProtKB-ARBA"/>
</dbReference>
<dbReference type="UniPathway" id="UPA00251">
    <property type="reaction ID" value="UER00320"/>
</dbReference>
<dbReference type="SUPFAM" id="SSF69618">
    <property type="entry name" value="HemD-like"/>
    <property type="match status" value="1"/>
</dbReference>
<dbReference type="CDD" id="cd06578">
    <property type="entry name" value="HemD"/>
    <property type="match status" value="1"/>
</dbReference>
<reference evidence="13" key="1">
    <citation type="submission" date="2018-04" db="EMBL/GenBank/DDBJ databases">
        <authorList>
            <person name="Go L.Y."/>
            <person name="Mitchell J.A."/>
        </authorList>
    </citation>
    <scope>NUCLEOTIDE SEQUENCE</scope>
    <source>
        <tissue evidence="13">Whole organism</tissue>
    </source>
</reference>
<accession>A0A336KDS2</accession>
<evidence type="ECO:0000256" key="5">
    <source>
        <dbReference type="ARBA" id="ARBA00023239"/>
    </source>
</evidence>
<dbReference type="PANTHER" id="PTHR12390">
    <property type="entry name" value="UROPORPHYRINOGEN III SYNTHASE"/>
    <property type="match status" value="1"/>
</dbReference>
<dbReference type="FunFam" id="3.40.50.10090:FF:000003">
    <property type="entry name" value="uroporphyrinogen-III synthase"/>
    <property type="match status" value="1"/>
</dbReference>
<dbReference type="GO" id="GO:0004852">
    <property type="term" value="F:uroporphyrinogen-III synthase activity"/>
    <property type="evidence" value="ECO:0007669"/>
    <property type="project" value="UniProtKB-EC"/>
</dbReference>
<keyword evidence="5" id="KW-0456">Lyase</keyword>
<dbReference type="EMBL" id="UFQS01000300">
    <property type="protein sequence ID" value="SSX02617.1"/>
    <property type="molecule type" value="Genomic_DNA"/>
</dbReference>
<evidence type="ECO:0000256" key="11">
    <source>
        <dbReference type="ARBA" id="ARBA00060039"/>
    </source>
</evidence>
<evidence type="ECO:0000256" key="6">
    <source>
        <dbReference type="ARBA" id="ARBA00023244"/>
    </source>
</evidence>
<comment type="pathway">
    <text evidence="1">Porphyrin-containing compound metabolism; protoporphyrin-IX biosynthesis; coproporphyrinogen-III from 5-aminolevulinate: step 3/4.</text>
</comment>
<keyword evidence="6" id="KW-0627">Porphyrin biosynthesis</keyword>
<evidence type="ECO:0000256" key="4">
    <source>
        <dbReference type="ARBA" id="ARBA00023133"/>
    </source>
</evidence>
<dbReference type="InterPro" id="IPR039793">
    <property type="entry name" value="UROS/Hem4"/>
</dbReference>
<dbReference type="AlphaFoldDB" id="A0A336KDS2"/>
<protein>
    <recommendedName>
        <fullName evidence="9">Uroporphyrinogen-III synthase</fullName>
        <ecNumber evidence="3">4.2.1.75</ecNumber>
    </recommendedName>
    <alternativeName>
        <fullName evidence="8">Hydroxymethylbilane hydrolyase [cyclizing]</fullName>
    </alternativeName>
    <alternativeName>
        <fullName evidence="7">Uroporphyrinogen-III cosynthase</fullName>
    </alternativeName>
</protein>
<sequence length="253" mass="28242">MELIAIIRSEGGNFQKYLKLLNENNFNPILVPAIEFQYKNQEELKNELNSPESYSGIIFTSPRSVTAIHLVLNGNVIRTEWKTKRNYCVGASTWNEAHSKLDFDPVGKETGSATNLAELIVNDFKSNPSSLPLLFPCSSIKKDTLPDKLSSNGIQLKCLDVYDTIPHSKLEENVQQIVMNDEIKSLVFFSPSGVESCIEVLNKSNLNFNAKRLIAIGETTKKAIIDKGLECNFTCKTPSPEGLLECLLELRNS</sequence>
<feature type="domain" description="Tetrapyrrole biosynthesis uroporphyrinogen III synthase" evidence="12">
    <location>
        <begin position="17"/>
        <end position="245"/>
    </location>
</feature>
<dbReference type="GO" id="GO:0006782">
    <property type="term" value="P:protoporphyrinogen IX biosynthetic process"/>
    <property type="evidence" value="ECO:0007669"/>
    <property type="project" value="UniProtKB-UniPathway"/>
</dbReference>
<evidence type="ECO:0000313" key="13">
    <source>
        <dbReference type="EMBL" id="SSX02617.1"/>
    </source>
</evidence>
<dbReference type="Pfam" id="PF02602">
    <property type="entry name" value="HEM4"/>
    <property type="match status" value="1"/>
</dbReference>
<dbReference type="EC" id="4.2.1.75" evidence="3"/>
<dbReference type="GO" id="GO:0005829">
    <property type="term" value="C:cytosol"/>
    <property type="evidence" value="ECO:0007669"/>
    <property type="project" value="TreeGrafter"/>
</dbReference>
<dbReference type="GO" id="GO:0006780">
    <property type="term" value="P:uroporphyrinogen III biosynthetic process"/>
    <property type="evidence" value="ECO:0007669"/>
    <property type="project" value="InterPro"/>
</dbReference>
<dbReference type="InterPro" id="IPR003754">
    <property type="entry name" value="4pyrrol_synth_uPrphyn_synth"/>
</dbReference>
<dbReference type="Gene3D" id="3.40.50.10090">
    <property type="match status" value="2"/>
</dbReference>
<name>A0A336KDS2_CULSO</name>
<dbReference type="PANTHER" id="PTHR12390:SF0">
    <property type="entry name" value="UROPORPHYRINOGEN-III SYNTHASE"/>
    <property type="match status" value="1"/>
</dbReference>
<dbReference type="OMA" id="IHGADTG"/>